<dbReference type="RefSeq" id="XP_033390549.1">
    <property type="nucleotide sequence ID" value="XM_033533553.1"/>
</dbReference>
<accession>A0A6A5YC03</accession>
<dbReference type="EMBL" id="ML978066">
    <property type="protein sequence ID" value="KAF2022210.1"/>
    <property type="molecule type" value="Genomic_DNA"/>
</dbReference>
<gene>
    <name evidence="1" type="ORF">BU24DRAFT_488470</name>
</gene>
<protein>
    <submittedName>
        <fullName evidence="1">Uncharacterized protein</fullName>
    </submittedName>
</protein>
<dbReference type="OrthoDB" id="10561464at2759"/>
<organism evidence="1 2">
    <name type="scientific">Aaosphaeria arxii CBS 175.79</name>
    <dbReference type="NCBI Taxonomy" id="1450172"/>
    <lineage>
        <taxon>Eukaryota</taxon>
        <taxon>Fungi</taxon>
        <taxon>Dikarya</taxon>
        <taxon>Ascomycota</taxon>
        <taxon>Pezizomycotina</taxon>
        <taxon>Dothideomycetes</taxon>
        <taxon>Pleosporomycetidae</taxon>
        <taxon>Pleosporales</taxon>
        <taxon>Pleosporales incertae sedis</taxon>
        <taxon>Aaosphaeria</taxon>
    </lineage>
</organism>
<proteinExistence type="predicted"/>
<dbReference type="GeneID" id="54290950"/>
<reference evidence="1" key="1">
    <citation type="journal article" date="2020" name="Stud. Mycol.">
        <title>101 Dothideomycetes genomes: a test case for predicting lifestyles and emergence of pathogens.</title>
        <authorList>
            <person name="Haridas S."/>
            <person name="Albert R."/>
            <person name="Binder M."/>
            <person name="Bloem J."/>
            <person name="Labutti K."/>
            <person name="Salamov A."/>
            <person name="Andreopoulos B."/>
            <person name="Baker S."/>
            <person name="Barry K."/>
            <person name="Bills G."/>
            <person name="Bluhm B."/>
            <person name="Cannon C."/>
            <person name="Castanera R."/>
            <person name="Culley D."/>
            <person name="Daum C."/>
            <person name="Ezra D."/>
            <person name="Gonzalez J."/>
            <person name="Henrissat B."/>
            <person name="Kuo A."/>
            <person name="Liang C."/>
            <person name="Lipzen A."/>
            <person name="Lutzoni F."/>
            <person name="Magnuson J."/>
            <person name="Mondo S."/>
            <person name="Nolan M."/>
            <person name="Ohm R."/>
            <person name="Pangilinan J."/>
            <person name="Park H.-J."/>
            <person name="Ramirez L."/>
            <person name="Alfaro M."/>
            <person name="Sun H."/>
            <person name="Tritt A."/>
            <person name="Yoshinaga Y."/>
            <person name="Zwiers L.-H."/>
            <person name="Turgeon B."/>
            <person name="Goodwin S."/>
            <person name="Spatafora J."/>
            <person name="Crous P."/>
            <person name="Grigoriev I."/>
        </authorList>
    </citation>
    <scope>NUCLEOTIDE SEQUENCE</scope>
    <source>
        <strain evidence="1">CBS 175.79</strain>
    </source>
</reference>
<dbReference type="Proteomes" id="UP000799778">
    <property type="component" value="Unassembled WGS sequence"/>
</dbReference>
<evidence type="ECO:0000313" key="1">
    <source>
        <dbReference type="EMBL" id="KAF2022210.1"/>
    </source>
</evidence>
<dbReference type="AlphaFoldDB" id="A0A6A5YC03"/>
<sequence length="254" mass="29478">MARNATSEKPYIPGRKDGDREVHLDRQGFLRDIKPAGLMRVVMAGSYSNSKEDVHKRRPIFSNPSDLYGYLFKIYKSLPAASADYLFPHARTLYENKLEENPPVDIIKITKKARYAMIKNMWPTDVHQRMTIAHRIYRPFAAYVDFDAIFNTPDTAPPEVLDLCRRWRNYIKHCCILGMEATIRIRLPPRVRDGGHGARSKDYTFSDYWRAITKQLDFVKPPQIEDLPVLMDREEVGALVSEDADRVPKFDDDE</sequence>
<evidence type="ECO:0000313" key="2">
    <source>
        <dbReference type="Proteomes" id="UP000799778"/>
    </source>
</evidence>
<name>A0A6A5YC03_9PLEO</name>
<keyword evidence="2" id="KW-1185">Reference proteome</keyword>